<keyword evidence="12" id="KW-0645">Protease</keyword>
<keyword evidence="12" id="KW-0121">Carboxypeptidase</keyword>
<keyword evidence="2" id="KW-0732">Signal</keyword>
<evidence type="ECO:0000256" key="5">
    <source>
        <dbReference type="ARBA" id="ARBA00022984"/>
    </source>
</evidence>
<dbReference type="InterPro" id="IPR001967">
    <property type="entry name" value="Peptidase_S11_N"/>
</dbReference>
<sequence>MSLKKTILFISLIVLFLSNNIYAQEQQQKLLLNSEAVILIDANTGEVLYEKNSDQVMFPASITKILTAIIAIEEGNLNDSVTVSENARQTGGTRVYLEPGERVTLDKLVKGLLLNSGNDAGVAIAEHMDGSVEAFARRMNRFVDEKIGFNHSNFENPHGLYDEDHVTTAEDMAKITQYAMENPKFRKIAATKSLKWDGEGWDTVIYNHHRLVRQRDDVTGVKNGFVGQAGFTLVTSATRDHIDLIAVTLKADTADLSYVDTERLLEYGFENFQTYSISATGEVFNEGTMEYVFNEDLTFTASKGEEISEDVNNGELIVKNNEGELLVEQPLTQVQKPEKEEKVKKDVKASQVNGVSSVNAFMVILALGLVTFFIIKTRNRRKKRFFY</sequence>
<dbReference type="SUPFAM" id="SSF56601">
    <property type="entry name" value="beta-lactamase/transpeptidase-like"/>
    <property type="match status" value="1"/>
</dbReference>
<evidence type="ECO:0000256" key="9">
    <source>
        <dbReference type="RuleBase" id="RU004016"/>
    </source>
</evidence>
<keyword evidence="10" id="KW-1133">Transmembrane helix</keyword>
<feature type="domain" description="Peptidase S11 D-alanyl-D-alanine carboxypeptidase A N-terminal" evidence="11">
    <location>
        <begin position="28"/>
        <end position="253"/>
    </location>
</feature>
<feature type="binding site" evidence="8">
    <location>
        <position position="222"/>
    </location>
    <ligand>
        <name>substrate</name>
    </ligand>
</feature>
<proteinExistence type="inferred from homology"/>
<name>A0A4Y8IMV0_9BACI</name>
<evidence type="ECO:0000256" key="4">
    <source>
        <dbReference type="ARBA" id="ARBA00022960"/>
    </source>
</evidence>
<dbReference type="Proteomes" id="UP000297975">
    <property type="component" value="Unassembled WGS sequence"/>
</dbReference>
<comment type="similarity">
    <text evidence="1 9">Belongs to the peptidase S11 family.</text>
</comment>
<keyword evidence="6" id="KW-0961">Cell wall biogenesis/degradation</keyword>
<gene>
    <name evidence="12" type="ORF">E3U55_07650</name>
</gene>
<dbReference type="GO" id="GO:0071555">
    <property type="term" value="P:cell wall organization"/>
    <property type="evidence" value="ECO:0007669"/>
    <property type="project" value="UniProtKB-KW"/>
</dbReference>
<dbReference type="Gene3D" id="3.40.710.10">
    <property type="entry name" value="DD-peptidase/beta-lactamase superfamily"/>
    <property type="match status" value="1"/>
</dbReference>
<feature type="active site" description="Acyl-ester intermediate" evidence="7">
    <location>
        <position position="64"/>
    </location>
</feature>
<dbReference type="PANTHER" id="PTHR21581">
    <property type="entry name" value="D-ALANYL-D-ALANINE CARBOXYPEPTIDASE"/>
    <property type="match status" value="1"/>
</dbReference>
<keyword evidence="3" id="KW-0378">Hydrolase</keyword>
<evidence type="ECO:0000256" key="2">
    <source>
        <dbReference type="ARBA" id="ARBA00022729"/>
    </source>
</evidence>
<dbReference type="GO" id="GO:0008360">
    <property type="term" value="P:regulation of cell shape"/>
    <property type="evidence" value="ECO:0007669"/>
    <property type="project" value="UniProtKB-KW"/>
</dbReference>
<keyword evidence="10" id="KW-0812">Transmembrane</keyword>
<dbReference type="AlphaFoldDB" id="A0A4Y8IMV0"/>
<dbReference type="EMBL" id="SOPW01000007">
    <property type="protein sequence ID" value="TFB21702.1"/>
    <property type="molecule type" value="Genomic_DNA"/>
</dbReference>
<dbReference type="PANTHER" id="PTHR21581:SF33">
    <property type="entry name" value="D-ALANYL-D-ALANINE CARBOXYPEPTIDASE DACB"/>
    <property type="match status" value="1"/>
</dbReference>
<reference evidence="12 13" key="1">
    <citation type="submission" date="2019-03" db="EMBL/GenBank/DDBJ databases">
        <authorList>
            <person name="He R.-H."/>
        </authorList>
    </citation>
    <scope>NUCLEOTIDE SEQUENCE [LARGE SCALE GENOMIC DNA]</scope>
    <source>
        <strain evidence="13">SH 714</strain>
    </source>
</reference>
<evidence type="ECO:0000256" key="7">
    <source>
        <dbReference type="PIRSR" id="PIRSR618044-1"/>
    </source>
</evidence>
<dbReference type="GO" id="GO:0009252">
    <property type="term" value="P:peptidoglycan biosynthetic process"/>
    <property type="evidence" value="ECO:0007669"/>
    <property type="project" value="UniProtKB-KW"/>
</dbReference>
<keyword evidence="13" id="KW-1185">Reference proteome</keyword>
<dbReference type="InterPro" id="IPR018044">
    <property type="entry name" value="Peptidase_S11"/>
</dbReference>
<feature type="active site" description="Acyl-ester intermediate" evidence="7">
    <location>
        <position position="61"/>
    </location>
</feature>
<comment type="caution">
    <text evidence="12">The sequence shown here is derived from an EMBL/GenBank/DDBJ whole genome shotgun (WGS) entry which is preliminary data.</text>
</comment>
<dbReference type="GO" id="GO:0006508">
    <property type="term" value="P:proteolysis"/>
    <property type="evidence" value="ECO:0007669"/>
    <property type="project" value="InterPro"/>
</dbReference>
<evidence type="ECO:0000313" key="12">
    <source>
        <dbReference type="EMBL" id="TFB21702.1"/>
    </source>
</evidence>
<evidence type="ECO:0000256" key="8">
    <source>
        <dbReference type="PIRSR" id="PIRSR618044-2"/>
    </source>
</evidence>
<organism evidence="12 13">
    <name type="scientific">Filobacillus milosensis</name>
    <dbReference type="NCBI Taxonomy" id="94137"/>
    <lineage>
        <taxon>Bacteria</taxon>
        <taxon>Bacillati</taxon>
        <taxon>Bacillota</taxon>
        <taxon>Bacilli</taxon>
        <taxon>Bacillales</taxon>
        <taxon>Bacillaceae</taxon>
        <taxon>Filobacillus</taxon>
    </lineage>
</organism>
<evidence type="ECO:0000259" key="11">
    <source>
        <dbReference type="Pfam" id="PF00768"/>
    </source>
</evidence>
<keyword evidence="4" id="KW-0133">Cell shape</keyword>
<accession>A0A4Y8IMV0</accession>
<keyword evidence="5" id="KW-0573">Peptidoglycan synthesis</keyword>
<keyword evidence="10" id="KW-0472">Membrane</keyword>
<dbReference type="PRINTS" id="PR00725">
    <property type="entry name" value="DADACBPTASE1"/>
</dbReference>
<evidence type="ECO:0000256" key="1">
    <source>
        <dbReference type="ARBA" id="ARBA00007164"/>
    </source>
</evidence>
<evidence type="ECO:0000313" key="13">
    <source>
        <dbReference type="Proteomes" id="UP000297975"/>
    </source>
</evidence>
<dbReference type="GO" id="GO:0009002">
    <property type="term" value="F:serine-type D-Ala-D-Ala carboxypeptidase activity"/>
    <property type="evidence" value="ECO:0007669"/>
    <property type="project" value="InterPro"/>
</dbReference>
<evidence type="ECO:0000256" key="10">
    <source>
        <dbReference type="SAM" id="Phobius"/>
    </source>
</evidence>
<dbReference type="Pfam" id="PF00768">
    <property type="entry name" value="Peptidase_S11"/>
    <property type="match status" value="1"/>
</dbReference>
<evidence type="ECO:0000256" key="6">
    <source>
        <dbReference type="ARBA" id="ARBA00023316"/>
    </source>
</evidence>
<protein>
    <submittedName>
        <fullName evidence="12">D-alanyl-D-alanine carboxypeptidase</fullName>
    </submittedName>
</protein>
<feature type="transmembrane region" description="Helical" evidence="10">
    <location>
        <begin position="354"/>
        <end position="375"/>
    </location>
</feature>
<feature type="active site" evidence="7">
    <location>
        <position position="116"/>
    </location>
</feature>
<evidence type="ECO:0000256" key="3">
    <source>
        <dbReference type="ARBA" id="ARBA00022801"/>
    </source>
</evidence>
<dbReference type="OrthoDB" id="9791132at2"/>
<dbReference type="InterPro" id="IPR012338">
    <property type="entry name" value="Beta-lactam/transpept-like"/>
</dbReference>